<dbReference type="EMBL" id="WJBC01000032">
    <property type="protein sequence ID" value="MBC3805496.1"/>
    <property type="molecule type" value="Genomic_DNA"/>
</dbReference>
<feature type="chain" id="PRO_5046385243" evidence="5">
    <location>
        <begin position="21"/>
        <end position="302"/>
    </location>
</feature>
<dbReference type="RefSeq" id="WP_311135789.1">
    <property type="nucleotide sequence ID" value="NZ_WJBC01000032.1"/>
</dbReference>
<comment type="caution">
    <text evidence="6">The sequence shown here is derived from an EMBL/GenBank/DDBJ whole genome shotgun (WGS) entry which is preliminary data.</text>
</comment>
<dbReference type="Pfam" id="PF01297">
    <property type="entry name" value="ZnuA"/>
    <property type="match status" value="1"/>
</dbReference>
<keyword evidence="7" id="KW-1185">Reference proteome</keyword>
<dbReference type="Proteomes" id="UP000603234">
    <property type="component" value="Unassembled WGS sequence"/>
</dbReference>
<dbReference type="PROSITE" id="PS51257">
    <property type="entry name" value="PROKAR_LIPOPROTEIN"/>
    <property type="match status" value="1"/>
</dbReference>
<evidence type="ECO:0000256" key="2">
    <source>
        <dbReference type="ARBA" id="ARBA00022448"/>
    </source>
</evidence>
<feature type="signal peptide" evidence="5">
    <location>
        <begin position="1"/>
        <end position="20"/>
    </location>
</feature>
<organism evidence="6 7">
    <name type="scientific">Acetobacterium fimetarium</name>
    <dbReference type="NCBI Taxonomy" id="52691"/>
    <lineage>
        <taxon>Bacteria</taxon>
        <taxon>Bacillati</taxon>
        <taxon>Bacillota</taxon>
        <taxon>Clostridia</taxon>
        <taxon>Eubacteriales</taxon>
        <taxon>Eubacteriaceae</taxon>
        <taxon>Acetobacterium</taxon>
    </lineage>
</organism>
<evidence type="ECO:0000256" key="1">
    <source>
        <dbReference type="ARBA" id="ARBA00011028"/>
    </source>
</evidence>
<evidence type="ECO:0000256" key="3">
    <source>
        <dbReference type="ARBA" id="ARBA00022729"/>
    </source>
</evidence>
<sequence length="302" mass="32945">MRSKKIGVFIMLFISVAVLSGCASNSGPIKSETSDGFTIVTSFYPMYVETINVTKDVPDVEVINMTQPQTGCLHDYQLKPQDLKTLAGADAFVVNGAGMEDFLADVIKQEKNLKIVEVSEGIDLIKDESGEDNAHVWVSISNSIIQVKNIADQLSELDPDHAAAYQSNAAVYIAKLEAEKEKMHASLDAVSNRDIITFHEAFPYFAKEFNLNIVDVIEREPGTAPSPKELEDTIKLIKASNVKALFAEPQYSAEAAQTIANETGAKVYSLDPGVTGEADESADDDYLKVMDSNLKSLEEALK</sequence>
<dbReference type="PRINTS" id="PR00690">
    <property type="entry name" value="ADHESNFAMILY"/>
</dbReference>
<evidence type="ECO:0000256" key="5">
    <source>
        <dbReference type="SAM" id="SignalP"/>
    </source>
</evidence>
<gene>
    <name evidence="6" type="ORF">GH808_13845</name>
</gene>
<keyword evidence="2 4" id="KW-0813">Transport</keyword>
<comment type="similarity">
    <text evidence="1 4">Belongs to the bacterial solute-binding protein 9 family.</text>
</comment>
<dbReference type="PANTHER" id="PTHR42953:SF3">
    <property type="entry name" value="HIGH-AFFINITY ZINC UPTAKE SYSTEM PROTEIN ZNUA"/>
    <property type="match status" value="1"/>
</dbReference>
<dbReference type="InterPro" id="IPR050492">
    <property type="entry name" value="Bact_metal-bind_prot9"/>
</dbReference>
<keyword evidence="3 5" id="KW-0732">Signal</keyword>
<dbReference type="PANTHER" id="PTHR42953">
    <property type="entry name" value="HIGH-AFFINITY ZINC UPTAKE SYSTEM PROTEIN ZNUA-RELATED"/>
    <property type="match status" value="1"/>
</dbReference>
<dbReference type="InterPro" id="IPR006127">
    <property type="entry name" value="ZnuA-like"/>
</dbReference>
<dbReference type="Gene3D" id="3.40.50.1980">
    <property type="entry name" value="Nitrogenase molybdenum iron protein domain"/>
    <property type="match status" value="2"/>
</dbReference>
<name>A0ABR6WYD1_9FIRM</name>
<evidence type="ECO:0000256" key="4">
    <source>
        <dbReference type="RuleBase" id="RU003512"/>
    </source>
</evidence>
<accession>A0ABR6WYD1</accession>
<evidence type="ECO:0000313" key="6">
    <source>
        <dbReference type="EMBL" id="MBC3805496.1"/>
    </source>
</evidence>
<evidence type="ECO:0000313" key="7">
    <source>
        <dbReference type="Proteomes" id="UP000603234"/>
    </source>
</evidence>
<protein>
    <submittedName>
        <fullName evidence="6">Zinc ABC transporter substrate-binding protein</fullName>
    </submittedName>
</protein>
<dbReference type="SUPFAM" id="SSF53807">
    <property type="entry name" value="Helical backbone' metal receptor"/>
    <property type="match status" value="1"/>
</dbReference>
<reference evidence="6 7" key="1">
    <citation type="journal article" date="2020" name="mSystems">
        <title>Defining Genomic and Predicted Metabolic Features of the Acetobacterium Genus.</title>
        <authorList>
            <person name="Ross D.E."/>
            <person name="Marshall C.W."/>
            <person name="Gulliver D."/>
            <person name="May H.D."/>
            <person name="Norman R.S."/>
        </authorList>
    </citation>
    <scope>NUCLEOTIDE SEQUENCE [LARGE SCALE GENOMIC DNA]</scope>
    <source>
        <strain evidence="6 7">DSM 8238</strain>
    </source>
</reference>
<proteinExistence type="inferred from homology"/>
<dbReference type="InterPro" id="IPR006128">
    <property type="entry name" value="Lipoprotein_PsaA-like"/>
</dbReference>